<reference evidence="1" key="1">
    <citation type="submission" date="2014-11" db="EMBL/GenBank/DDBJ databases">
        <authorList>
            <person name="Amaro Gonzalez C."/>
        </authorList>
    </citation>
    <scope>NUCLEOTIDE SEQUENCE</scope>
</reference>
<accession>A0A0E9RB95</accession>
<proteinExistence type="predicted"/>
<dbReference type="EMBL" id="GBXM01082171">
    <property type="protein sequence ID" value="JAH26406.1"/>
    <property type="molecule type" value="Transcribed_RNA"/>
</dbReference>
<protein>
    <submittedName>
        <fullName evidence="1">Uncharacterized protein</fullName>
    </submittedName>
</protein>
<sequence length="40" mass="4743">MICFMRNGAQSSCLESPLVYYITFIVTNGIVFHQCFWHRE</sequence>
<reference evidence="1" key="2">
    <citation type="journal article" date="2015" name="Fish Shellfish Immunol.">
        <title>Early steps in the European eel (Anguilla anguilla)-Vibrio vulnificus interaction in the gills: Role of the RtxA13 toxin.</title>
        <authorList>
            <person name="Callol A."/>
            <person name="Pajuelo D."/>
            <person name="Ebbesson L."/>
            <person name="Teles M."/>
            <person name="MacKenzie S."/>
            <person name="Amaro C."/>
        </authorList>
    </citation>
    <scope>NUCLEOTIDE SEQUENCE</scope>
</reference>
<name>A0A0E9RB95_ANGAN</name>
<evidence type="ECO:0000313" key="1">
    <source>
        <dbReference type="EMBL" id="JAH26406.1"/>
    </source>
</evidence>
<organism evidence="1">
    <name type="scientific">Anguilla anguilla</name>
    <name type="common">European freshwater eel</name>
    <name type="synonym">Muraena anguilla</name>
    <dbReference type="NCBI Taxonomy" id="7936"/>
    <lineage>
        <taxon>Eukaryota</taxon>
        <taxon>Metazoa</taxon>
        <taxon>Chordata</taxon>
        <taxon>Craniata</taxon>
        <taxon>Vertebrata</taxon>
        <taxon>Euteleostomi</taxon>
        <taxon>Actinopterygii</taxon>
        <taxon>Neopterygii</taxon>
        <taxon>Teleostei</taxon>
        <taxon>Anguilliformes</taxon>
        <taxon>Anguillidae</taxon>
        <taxon>Anguilla</taxon>
    </lineage>
</organism>
<dbReference type="AlphaFoldDB" id="A0A0E9RB95"/>